<reference evidence="2 3" key="1">
    <citation type="submission" date="2019-11" db="EMBL/GenBank/DDBJ databases">
        <authorList>
            <person name="Cao P."/>
        </authorList>
    </citation>
    <scope>NUCLEOTIDE SEQUENCE [LARGE SCALE GENOMIC DNA]</scope>
    <source>
        <strain evidence="2 3">NEAU-AAG5</strain>
    </source>
</reference>
<evidence type="ECO:0000256" key="1">
    <source>
        <dbReference type="SAM" id="MobiDB-lite"/>
    </source>
</evidence>
<dbReference type="EMBL" id="WOFH01000021">
    <property type="protein sequence ID" value="MUN42502.1"/>
    <property type="molecule type" value="Genomic_DNA"/>
</dbReference>
<dbReference type="Proteomes" id="UP000432015">
    <property type="component" value="Unassembled WGS sequence"/>
</dbReference>
<feature type="compositionally biased region" description="Basic and acidic residues" evidence="1">
    <location>
        <begin position="44"/>
        <end position="58"/>
    </location>
</feature>
<proteinExistence type="predicted"/>
<keyword evidence="3" id="KW-1185">Reference proteome</keyword>
<protein>
    <submittedName>
        <fullName evidence="2">Uncharacterized protein</fullName>
    </submittedName>
</protein>
<name>A0A7K1LDK3_9ACTN</name>
<comment type="caution">
    <text evidence="2">The sequence shown here is derived from an EMBL/GenBank/DDBJ whole genome shotgun (WGS) entry which is preliminary data.</text>
</comment>
<accession>A0A7K1LDK3</accession>
<evidence type="ECO:0000313" key="2">
    <source>
        <dbReference type="EMBL" id="MUN42502.1"/>
    </source>
</evidence>
<feature type="region of interest" description="Disordered" evidence="1">
    <location>
        <begin position="38"/>
        <end position="58"/>
    </location>
</feature>
<dbReference type="RefSeq" id="WP_156222212.1">
    <property type="nucleotide sequence ID" value="NZ_JAICDF010000013.1"/>
</dbReference>
<evidence type="ECO:0000313" key="3">
    <source>
        <dbReference type="Proteomes" id="UP000432015"/>
    </source>
</evidence>
<organism evidence="2 3">
    <name type="scientific">Actinomadura litoris</name>
    <dbReference type="NCBI Taxonomy" id="2678616"/>
    <lineage>
        <taxon>Bacteria</taxon>
        <taxon>Bacillati</taxon>
        <taxon>Actinomycetota</taxon>
        <taxon>Actinomycetes</taxon>
        <taxon>Streptosporangiales</taxon>
        <taxon>Thermomonosporaceae</taxon>
        <taxon>Actinomadura</taxon>
    </lineage>
</organism>
<dbReference type="AlphaFoldDB" id="A0A7K1LDK3"/>
<sequence>MRTRRGKIVEKGGALARLRTSGDGPDPRFRADLRERLMAAAGGHGEDHRKDNRTEPVE</sequence>
<gene>
    <name evidence="2" type="ORF">GNZ18_38820</name>
</gene>